<name>A0A7H0GYP5_9BACT</name>
<evidence type="ECO:0000313" key="1">
    <source>
        <dbReference type="EMBL" id="QNP53411.1"/>
    </source>
</evidence>
<accession>A0A7H0GYP5</accession>
<gene>
    <name evidence="1" type="ORF">H9L05_07435</name>
</gene>
<proteinExistence type="predicted"/>
<dbReference type="AlphaFoldDB" id="A0A7H0GYP5"/>
<dbReference type="EMBL" id="CP060784">
    <property type="protein sequence ID" value="QNP53411.1"/>
    <property type="molecule type" value="Genomic_DNA"/>
</dbReference>
<organism evidence="1 2">
    <name type="scientific">Hymenobacter qilianensis</name>
    <dbReference type="NCBI Taxonomy" id="1385715"/>
    <lineage>
        <taxon>Bacteria</taxon>
        <taxon>Pseudomonadati</taxon>
        <taxon>Bacteroidota</taxon>
        <taxon>Cytophagia</taxon>
        <taxon>Cytophagales</taxon>
        <taxon>Hymenobacteraceae</taxon>
        <taxon>Hymenobacter</taxon>
    </lineage>
</organism>
<evidence type="ECO:0008006" key="3">
    <source>
        <dbReference type="Google" id="ProtNLM"/>
    </source>
</evidence>
<dbReference type="KEGG" id="hqi:H9L05_07435"/>
<dbReference type="Proteomes" id="UP000516093">
    <property type="component" value="Chromosome"/>
</dbReference>
<sequence>MRWFWLISFALALILGGVYAYLGGFRQPEVAVITTAKPIFLAGRYYNGPVQGDEFGPLFRQAQQYKEKNHLQGTLGNIYYNDPEAAGDTVKAFIGLIVADTVSQNLPPGYRYSTFSGGQRVVQARLDASYMLAPGKLYSGIKEYAKQHKIPLRQVYVEQFPDTGPAEVLAVVK</sequence>
<protein>
    <recommendedName>
        <fullName evidence="3">GyrI-like domain-containing protein</fullName>
    </recommendedName>
</protein>
<evidence type="ECO:0000313" key="2">
    <source>
        <dbReference type="Proteomes" id="UP000516093"/>
    </source>
</evidence>
<reference evidence="1 2" key="1">
    <citation type="submission" date="2020-08" db="EMBL/GenBank/DDBJ databases">
        <title>Genome sequence of Hymenobacter qilianensis JCM 19763T.</title>
        <authorList>
            <person name="Hyun D.-W."/>
            <person name="Bae J.-W."/>
        </authorList>
    </citation>
    <scope>NUCLEOTIDE SEQUENCE [LARGE SCALE GENOMIC DNA]</scope>
    <source>
        <strain evidence="1 2">JCM 19763</strain>
    </source>
</reference>
<keyword evidence="2" id="KW-1185">Reference proteome</keyword>
<dbReference type="RefSeq" id="WP_187733626.1">
    <property type="nucleotide sequence ID" value="NZ_BMFN01000001.1"/>
</dbReference>